<feature type="domain" description="AMP-dependent synthetase/ligase" evidence="5">
    <location>
        <begin position="112"/>
        <end position="483"/>
    </location>
</feature>
<evidence type="ECO:0000313" key="9">
    <source>
        <dbReference type="Proteomes" id="UP001595696"/>
    </source>
</evidence>
<gene>
    <name evidence="8" type="ORF">ACFO0B_11465</name>
</gene>
<evidence type="ECO:0000256" key="3">
    <source>
        <dbReference type="ARBA" id="ARBA00022741"/>
    </source>
</evidence>
<keyword evidence="9" id="KW-1185">Reference proteome</keyword>
<dbReference type="PANTHER" id="PTHR42921:SF1">
    <property type="entry name" value="ACETOACETYL-COA SYNTHETASE"/>
    <property type="match status" value="1"/>
</dbReference>
<dbReference type="Pfam" id="PF16177">
    <property type="entry name" value="ACAS_N"/>
    <property type="match status" value="1"/>
</dbReference>
<proteinExistence type="inferred from homology"/>
<dbReference type="Gene3D" id="3.40.50.12780">
    <property type="entry name" value="N-terminal domain of ligase-like"/>
    <property type="match status" value="1"/>
</dbReference>
<comment type="similarity">
    <text evidence="1">Belongs to the ATP-dependent AMP-binding enzyme family.</text>
</comment>
<evidence type="ECO:0000259" key="7">
    <source>
        <dbReference type="Pfam" id="PF16177"/>
    </source>
</evidence>
<keyword evidence="2 8" id="KW-0436">Ligase</keyword>
<dbReference type="EMBL" id="JBHSAX010000011">
    <property type="protein sequence ID" value="MFC3962605.1"/>
    <property type="molecule type" value="Genomic_DNA"/>
</dbReference>
<dbReference type="InterPro" id="IPR032387">
    <property type="entry name" value="ACAS_N"/>
</dbReference>
<dbReference type="InterPro" id="IPR000873">
    <property type="entry name" value="AMP-dep_synth/lig_dom"/>
</dbReference>
<dbReference type="GO" id="GO:0030729">
    <property type="term" value="F:acetoacetate-CoA ligase activity"/>
    <property type="evidence" value="ECO:0007669"/>
    <property type="project" value="UniProtKB-EC"/>
</dbReference>
<sequence>MPSRSCAVAAQRATEETAVEPQWVPAERDIAAARITDFARFAGARAGREFDGYPALWQWSVDDLPGFWHTLWDYFRLGEIGGEVLASREMPGAQWFPGTRINYVDQVIRALNPERPAIVQITEERAPREVSWAELIDVTAAFARTLRELGVGAGDRVAGYLPNIPEAIVAFLATASIGAVWSACGQDYSPKAALDRLGQLEPVVLVAADGYAYGGKTHDKRADLAAVRAGLPTLRGTVVVPRLGLPVDDVTPWADAVAITEAQPQVITTEPVDFDHPLWIVFSSGTTGLPKGIVHGHGGVLLEHLKAVALHADIGPDDTFFWYTSPSWMMWNFQVAGLLTGATVVTYDGSPTHPDPGALWRIAAETGSTVLGTSPGYVLACIKDGLVPRTAFDLSALRTVGITGSSLPPASSAWIGANAGDHVQVSSISGGTDVVSAFAGGTRTVPVWPGELSAPYLGVALDAFDPDGESVRDEVGELVVTAPMPSMPVRFWNDPDGHRYHDAYFDTFPGVWRHGDWITLTGHGSVVVHGRSDSTLNRHGIRMGSADIYQSVERLPEITEALVIGVEQPDGGYWMPLFVTLAPGAELTDELRARIASAIRTEVSPRHVPDEVIVAPGIPHTRTGKKLEVPIKKLFQGAEAGRVVERSAVDDPELLDWYAGQRPSAK</sequence>
<dbReference type="EC" id="6.2.1.16" evidence="8"/>
<feature type="domain" description="AMP-binding enzyme C-terminal" evidence="6">
    <location>
        <begin position="553"/>
        <end position="625"/>
    </location>
</feature>
<accession>A0ABV8DSC7</accession>
<dbReference type="InterPro" id="IPR045851">
    <property type="entry name" value="AMP-bd_C_sf"/>
</dbReference>
<keyword evidence="4" id="KW-0067">ATP-binding</keyword>
<dbReference type="NCBIfam" id="TIGR01217">
    <property type="entry name" value="ac_ac_CoA_syn"/>
    <property type="match status" value="1"/>
</dbReference>
<keyword evidence="3" id="KW-0547">Nucleotide-binding</keyword>
<dbReference type="NCBIfam" id="NF002937">
    <property type="entry name" value="PRK03584.1"/>
    <property type="match status" value="1"/>
</dbReference>
<evidence type="ECO:0000259" key="5">
    <source>
        <dbReference type="Pfam" id="PF00501"/>
    </source>
</evidence>
<feature type="domain" description="Acetyl-coenzyme A synthetase N-terminal" evidence="7">
    <location>
        <begin position="53"/>
        <end position="104"/>
    </location>
</feature>
<reference evidence="9" key="1">
    <citation type="journal article" date="2019" name="Int. J. Syst. Evol. Microbiol.">
        <title>The Global Catalogue of Microorganisms (GCM) 10K type strain sequencing project: providing services to taxonomists for standard genome sequencing and annotation.</title>
        <authorList>
            <consortium name="The Broad Institute Genomics Platform"/>
            <consortium name="The Broad Institute Genome Sequencing Center for Infectious Disease"/>
            <person name="Wu L."/>
            <person name="Ma J."/>
        </authorList>
    </citation>
    <scope>NUCLEOTIDE SEQUENCE [LARGE SCALE GENOMIC DNA]</scope>
    <source>
        <strain evidence="9">CGMCC 4.7330</strain>
    </source>
</reference>
<dbReference type="Pfam" id="PF00501">
    <property type="entry name" value="AMP-binding"/>
    <property type="match status" value="1"/>
</dbReference>
<evidence type="ECO:0000313" key="8">
    <source>
        <dbReference type="EMBL" id="MFC3962605.1"/>
    </source>
</evidence>
<dbReference type="RefSeq" id="WP_378612383.1">
    <property type="nucleotide sequence ID" value="NZ_JBHSAX010000011.1"/>
</dbReference>
<comment type="caution">
    <text evidence="8">The sequence shown here is derived from an EMBL/GenBank/DDBJ whole genome shotgun (WGS) entry which is preliminary data.</text>
</comment>
<dbReference type="Proteomes" id="UP001595696">
    <property type="component" value="Unassembled WGS sequence"/>
</dbReference>
<dbReference type="InterPro" id="IPR020845">
    <property type="entry name" value="AMP-binding_CS"/>
</dbReference>
<dbReference type="PANTHER" id="PTHR42921">
    <property type="entry name" value="ACETOACETYL-COA SYNTHETASE"/>
    <property type="match status" value="1"/>
</dbReference>
<dbReference type="PROSITE" id="PS00455">
    <property type="entry name" value="AMP_BINDING"/>
    <property type="match status" value="1"/>
</dbReference>
<dbReference type="Pfam" id="PF13193">
    <property type="entry name" value="AMP-binding_C"/>
    <property type="match status" value="1"/>
</dbReference>
<dbReference type="InterPro" id="IPR042099">
    <property type="entry name" value="ANL_N_sf"/>
</dbReference>
<dbReference type="InterPro" id="IPR005914">
    <property type="entry name" value="Acac_CoA_synth"/>
</dbReference>
<name>A0ABV8DSC7_9NOCA</name>
<evidence type="ECO:0000256" key="4">
    <source>
        <dbReference type="ARBA" id="ARBA00022840"/>
    </source>
</evidence>
<evidence type="ECO:0000256" key="1">
    <source>
        <dbReference type="ARBA" id="ARBA00006432"/>
    </source>
</evidence>
<dbReference type="InterPro" id="IPR025110">
    <property type="entry name" value="AMP-bd_C"/>
</dbReference>
<evidence type="ECO:0000259" key="6">
    <source>
        <dbReference type="Pfam" id="PF13193"/>
    </source>
</evidence>
<evidence type="ECO:0000256" key="2">
    <source>
        <dbReference type="ARBA" id="ARBA00022598"/>
    </source>
</evidence>
<protein>
    <submittedName>
        <fullName evidence="8">Acetoacetate--CoA ligase</fullName>
        <ecNumber evidence="8">6.2.1.16</ecNumber>
    </submittedName>
</protein>
<dbReference type="SUPFAM" id="SSF56801">
    <property type="entry name" value="Acetyl-CoA synthetase-like"/>
    <property type="match status" value="1"/>
</dbReference>
<dbReference type="Gene3D" id="3.30.300.30">
    <property type="match status" value="1"/>
</dbReference>
<organism evidence="8 9">
    <name type="scientific">Nocardia jiangsuensis</name>
    <dbReference type="NCBI Taxonomy" id="1691563"/>
    <lineage>
        <taxon>Bacteria</taxon>
        <taxon>Bacillati</taxon>
        <taxon>Actinomycetota</taxon>
        <taxon>Actinomycetes</taxon>
        <taxon>Mycobacteriales</taxon>
        <taxon>Nocardiaceae</taxon>
        <taxon>Nocardia</taxon>
    </lineage>
</organism>